<evidence type="ECO:0000313" key="3">
    <source>
        <dbReference type="Proteomes" id="UP001595847"/>
    </source>
</evidence>
<comment type="caution">
    <text evidence="2">The sequence shown here is derived from an EMBL/GenBank/DDBJ whole genome shotgun (WGS) entry which is preliminary data.</text>
</comment>
<evidence type="ECO:0000256" key="1">
    <source>
        <dbReference type="SAM" id="MobiDB-lite"/>
    </source>
</evidence>
<dbReference type="NCBIfam" id="NF035938">
    <property type="entry name" value="EboA_domain"/>
    <property type="match status" value="1"/>
</dbReference>
<dbReference type="EMBL" id="JBHSBH010000003">
    <property type="protein sequence ID" value="MFC3994706.1"/>
    <property type="molecule type" value="Genomic_DNA"/>
</dbReference>
<keyword evidence="3" id="KW-1185">Reference proteome</keyword>
<feature type="compositionally biased region" description="Basic and acidic residues" evidence="1">
    <location>
        <begin position="292"/>
        <end position="301"/>
    </location>
</feature>
<gene>
    <name evidence="2" type="ORF">ACFOVU_02190</name>
</gene>
<proteinExistence type="predicted"/>
<protein>
    <submittedName>
        <fullName evidence="2">EboA domain-containing protein</fullName>
    </submittedName>
</protein>
<dbReference type="Proteomes" id="UP001595847">
    <property type="component" value="Unassembled WGS sequence"/>
</dbReference>
<sequence length="301" mass="30748">MTPEESARAPLDGEARGRLDALAREIGGDPRRIAVVFPAAARRVARGPGPSGDPDGIAGPTLDDLVRGELLVALRDAVPPGRLADEVDALYRFGDADEKRAVLRALPHLGDGVRAVPLLADALRSNDPRLIAAAVGTPAAARLDAAAWRQAILKCLFTEVPLSGVWGLRERADTDAELARMVADFAAERAAAGRIVPADTTPLLAAHPGPRAAVERLGRATAARPKDGPLPAAPASRPLGAPGDGGPSTQDPDAAESTAGPPSTARPSGRAADPPPGRADTATGPLTAAEHSGPDDPLKEA</sequence>
<reference evidence="3" key="1">
    <citation type="journal article" date="2019" name="Int. J. Syst. Evol. Microbiol.">
        <title>The Global Catalogue of Microorganisms (GCM) 10K type strain sequencing project: providing services to taxonomists for standard genome sequencing and annotation.</title>
        <authorList>
            <consortium name="The Broad Institute Genomics Platform"/>
            <consortium name="The Broad Institute Genome Sequencing Center for Infectious Disease"/>
            <person name="Wu L."/>
            <person name="Ma J."/>
        </authorList>
    </citation>
    <scope>NUCLEOTIDE SEQUENCE [LARGE SCALE GENOMIC DNA]</scope>
    <source>
        <strain evidence="3">TBRC 1826</strain>
    </source>
</reference>
<dbReference type="InterPro" id="IPR047715">
    <property type="entry name" value="EboA_dom"/>
</dbReference>
<feature type="region of interest" description="Disordered" evidence="1">
    <location>
        <begin position="222"/>
        <end position="301"/>
    </location>
</feature>
<organism evidence="2 3">
    <name type="scientific">Nocardiopsis sediminis</name>
    <dbReference type="NCBI Taxonomy" id="1778267"/>
    <lineage>
        <taxon>Bacteria</taxon>
        <taxon>Bacillati</taxon>
        <taxon>Actinomycetota</taxon>
        <taxon>Actinomycetes</taxon>
        <taxon>Streptosporangiales</taxon>
        <taxon>Nocardiopsidaceae</taxon>
        <taxon>Nocardiopsis</taxon>
    </lineage>
</organism>
<accession>A0ABV8FII0</accession>
<dbReference type="RefSeq" id="WP_378529558.1">
    <property type="nucleotide sequence ID" value="NZ_JBHSBH010000003.1"/>
</dbReference>
<name>A0ABV8FII0_9ACTN</name>
<evidence type="ECO:0000313" key="2">
    <source>
        <dbReference type="EMBL" id="MFC3994706.1"/>
    </source>
</evidence>